<reference evidence="2" key="1">
    <citation type="journal article" date="2020" name="Nat. Commun.">
        <title>Large-scale genome sequencing of mycorrhizal fungi provides insights into the early evolution of symbiotic traits.</title>
        <authorList>
            <person name="Miyauchi S."/>
            <person name="Kiss E."/>
            <person name="Kuo A."/>
            <person name="Drula E."/>
            <person name="Kohler A."/>
            <person name="Sanchez-Garcia M."/>
            <person name="Morin E."/>
            <person name="Andreopoulos B."/>
            <person name="Barry K.W."/>
            <person name="Bonito G."/>
            <person name="Buee M."/>
            <person name="Carver A."/>
            <person name="Chen C."/>
            <person name="Cichocki N."/>
            <person name="Clum A."/>
            <person name="Culley D."/>
            <person name="Crous P.W."/>
            <person name="Fauchery L."/>
            <person name="Girlanda M."/>
            <person name="Hayes R.D."/>
            <person name="Keri Z."/>
            <person name="LaButti K."/>
            <person name="Lipzen A."/>
            <person name="Lombard V."/>
            <person name="Magnuson J."/>
            <person name="Maillard F."/>
            <person name="Murat C."/>
            <person name="Nolan M."/>
            <person name="Ohm R.A."/>
            <person name="Pangilinan J."/>
            <person name="Pereira M.F."/>
            <person name="Perotto S."/>
            <person name="Peter M."/>
            <person name="Pfister S."/>
            <person name="Riley R."/>
            <person name="Sitrit Y."/>
            <person name="Stielow J.B."/>
            <person name="Szollosi G."/>
            <person name="Zifcakova L."/>
            <person name="Stursova M."/>
            <person name="Spatafora J.W."/>
            <person name="Tedersoo L."/>
            <person name="Vaario L.M."/>
            <person name="Yamada A."/>
            <person name="Yan M."/>
            <person name="Wang P."/>
            <person name="Xu J."/>
            <person name="Bruns T."/>
            <person name="Baldrian P."/>
            <person name="Vilgalys R."/>
            <person name="Dunand C."/>
            <person name="Henrissat B."/>
            <person name="Grigoriev I.V."/>
            <person name="Hibbett D."/>
            <person name="Nagy L.G."/>
            <person name="Martin F.M."/>
        </authorList>
    </citation>
    <scope>NUCLEOTIDE SEQUENCE</scope>
    <source>
        <strain evidence="2">UP504</strain>
    </source>
</reference>
<evidence type="ECO:0000256" key="1">
    <source>
        <dbReference type="SAM" id="MobiDB-lite"/>
    </source>
</evidence>
<organism evidence="2 3">
    <name type="scientific">Hydnum rufescens UP504</name>
    <dbReference type="NCBI Taxonomy" id="1448309"/>
    <lineage>
        <taxon>Eukaryota</taxon>
        <taxon>Fungi</taxon>
        <taxon>Dikarya</taxon>
        <taxon>Basidiomycota</taxon>
        <taxon>Agaricomycotina</taxon>
        <taxon>Agaricomycetes</taxon>
        <taxon>Cantharellales</taxon>
        <taxon>Hydnaceae</taxon>
        <taxon>Hydnum</taxon>
    </lineage>
</organism>
<keyword evidence="3" id="KW-1185">Reference proteome</keyword>
<feature type="compositionally biased region" description="Basic and acidic residues" evidence="1">
    <location>
        <begin position="76"/>
        <end position="85"/>
    </location>
</feature>
<proteinExistence type="predicted"/>
<gene>
    <name evidence="2" type="ORF">BS47DRAFT_1361095</name>
</gene>
<evidence type="ECO:0000313" key="2">
    <source>
        <dbReference type="EMBL" id="KAF9515382.1"/>
    </source>
</evidence>
<feature type="region of interest" description="Disordered" evidence="1">
    <location>
        <begin position="1"/>
        <end position="112"/>
    </location>
</feature>
<dbReference type="EMBL" id="MU128951">
    <property type="protein sequence ID" value="KAF9515382.1"/>
    <property type="molecule type" value="Genomic_DNA"/>
</dbReference>
<accession>A0A9P6B0T9</accession>
<sequence>MYHTPAEVDQAQGKTRDHAATHTPRPRFPATYKRNPHTMRPPKSWMNPTPALADSQCHRTNTREQEPTPQTKSQNKTREQDDLPKGEPPSHAPGTTPAIADQYTPPQSSSFF</sequence>
<name>A0A9P6B0T9_9AGAM</name>
<evidence type="ECO:0000313" key="3">
    <source>
        <dbReference type="Proteomes" id="UP000886523"/>
    </source>
</evidence>
<dbReference type="AlphaFoldDB" id="A0A9P6B0T9"/>
<dbReference type="Proteomes" id="UP000886523">
    <property type="component" value="Unassembled WGS sequence"/>
</dbReference>
<protein>
    <submittedName>
        <fullName evidence="2">Uncharacterized protein</fullName>
    </submittedName>
</protein>
<comment type="caution">
    <text evidence="2">The sequence shown here is derived from an EMBL/GenBank/DDBJ whole genome shotgun (WGS) entry which is preliminary data.</text>
</comment>